<feature type="compositionally biased region" description="Polar residues" evidence="2">
    <location>
        <begin position="126"/>
        <end position="135"/>
    </location>
</feature>
<keyword evidence="1" id="KW-0175">Coiled coil</keyword>
<dbReference type="AlphaFoldDB" id="A0AAD3HIZ4"/>
<protein>
    <submittedName>
        <fullName evidence="3">Uncharacterized protein</fullName>
    </submittedName>
</protein>
<gene>
    <name evidence="3" type="ORF">Agub_g3327</name>
</gene>
<evidence type="ECO:0000313" key="3">
    <source>
        <dbReference type="EMBL" id="GFR42423.1"/>
    </source>
</evidence>
<reference evidence="3 4" key="1">
    <citation type="journal article" date="2021" name="Sci. Rep.">
        <title>Genome sequencing of the multicellular alga Astrephomene provides insights into convergent evolution of germ-soma differentiation.</title>
        <authorList>
            <person name="Yamashita S."/>
            <person name="Yamamoto K."/>
            <person name="Matsuzaki R."/>
            <person name="Suzuki S."/>
            <person name="Yamaguchi H."/>
            <person name="Hirooka S."/>
            <person name="Minakuchi Y."/>
            <person name="Miyagishima S."/>
            <person name="Kawachi M."/>
            <person name="Toyoda A."/>
            <person name="Nozaki H."/>
        </authorList>
    </citation>
    <scope>NUCLEOTIDE SEQUENCE [LARGE SCALE GENOMIC DNA]</scope>
    <source>
        <strain evidence="3 4">NIES-4017</strain>
    </source>
</reference>
<sequence length="586" mass="62594">MGIDRRDGAGGQAQVRRIPAPPTAQTNVETPKNQSTLPKNRGPSPQRRTPAPSARAKDASSILCSPAASNKRHEQTPSTKISKTLLRRSPPQAIEKDDVPERDSSQKPTARRETSSRDSGHRRPTSESSSSTVNGKNIVKQLSALVKSTRANPSGASSSGTSASKPAPAAAPAPAPAPAVAPRQPTRSASVCRDRMAERLPGDTRSSMLRRSASVGKGRAASSQSDFMPEHAGAKSRPVIARTGSASAVQPPVRPPMRDASAGRLRPASASVKGDVSLHSSSKLTTITEAPSRPPVPAAIAAAALQARPSSTPSRPVLPLNLAALKQQVVPPLLSAASAASADPGSRTSTEESGPPVPKLDLGGILQRRAEEQASEPVFVVAASTEDELPPPSMASQSSLVDNKRKSITQLPSAKEEPAEHFYLYPKVNPQEKKRIEDICKVVPKRQQVAITDLFSKMVEARQNCEQMCFRGHRLLDQAQAEFKNRLAQKEEEVAQTKEEAMQWRQEAEFLRAQLALLLGARQPEEYMDEYSPAPGHSERQQEEGEGSATSDLRNSFMSAFDRIGLLGSAGAGMAYSNDVQEYADG</sequence>
<feature type="compositionally biased region" description="Polar residues" evidence="2">
    <location>
        <begin position="23"/>
        <end position="38"/>
    </location>
</feature>
<proteinExistence type="predicted"/>
<comment type="caution">
    <text evidence="3">The sequence shown here is derived from an EMBL/GenBank/DDBJ whole genome shotgun (WGS) entry which is preliminary data.</text>
</comment>
<name>A0AAD3HIZ4_9CHLO</name>
<feature type="coiled-coil region" evidence="1">
    <location>
        <begin position="473"/>
        <end position="514"/>
    </location>
</feature>
<dbReference type="EMBL" id="BMAR01000003">
    <property type="protein sequence ID" value="GFR42423.1"/>
    <property type="molecule type" value="Genomic_DNA"/>
</dbReference>
<feature type="region of interest" description="Disordered" evidence="2">
    <location>
        <begin position="384"/>
        <end position="403"/>
    </location>
</feature>
<feature type="compositionally biased region" description="Basic and acidic residues" evidence="2">
    <location>
        <begin position="192"/>
        <end position="202"/>
    </location>
</feature>
<evidence type="ECO:0000256" key="1">
    <source>
        <dbReference type="SAM" id="Coils"/>
    </source>
</evidence>
<feature type="region of interest" description="Disordered" evidence="2">
    <location>
        <begin position="335"/>
        <end position="361"/>
    </location>
</feature>
<accession>A0AAD3HIZ4</accession>
<organism evidence="3 4">
    <name type="scientific">Astrephomene gubernaculifera</name>
    <dbReference type="NCBI Taxonomy" id="47775"/>
    <lineage>
        <taxon>Eukaryota</taxon>
        <taxon>Viridiplantae</taxon>
        <taxon>Chlorophyta</taxon>
        <taxon>core chlorophytes</taxon>
        <taxon>Chlorophyceae</taxon>
        <taxon>CS clade</taxon>
        <taxon>Chlamydomonadales</taxon>
        <taxon>Astrephomenaceae</taxon>
        <taxon>Astrephomene</taxon>
    </lineage>
</organism>
<feature type="compositionally biased region" description="Low complexity" evidence="2">
    <location>
        <begin position="151"/>
        <end position="168"/>
    </location>
</feature>
<feature type="region of interest" description="Disordered" evidence="2">
    <location>
        <begin position="528"/>
        <end position="554"/>
    </location>
</feature>
<keyword evidence="4" id="KW-1185">Reference proteome</keyword>
<feature type="compositionally biased region" description="Pro residues" evidence="2">
    <location>
        <begin position="169"/>
        <end position="179"/>
    </location>
</feature>
<evidence type="ECO:0000313" key="4">
    <source>
        <dbReference type="Proteomes" id="UP001054857"/>
    </source>
</evidence>
<feature type="region of interest" description="Disordered" evidence="2">
    <location>
        <begin position="1"/>
        <end position="280"/>
    </location>
</feature>
<feature type="compositionally biased region" description="Basic and acidic residues" evidence="2">
    <location>
        <begin position="94"/>
        <end position="125"/>
    </location>
</feature>
<dbReference type="Proteomes" id="UP001054857">
    <property type="component" value="Unassembled WGS sequence"/>
</dbReference>
<evidence type="ECO:0000256" key="2">
    <source>
        <dbReference type="SAM" id="MobiDB-lite"/>
    </source>
</evidence>